<dbReference type="GO" id="GO:0006508">
    <property type="term" value="P:proteolysis"/>
    <property type="evidence" value="ECO:0007669"/>
    <property type="project" value="UniProtKB-KW"/>
</dbReference>
<dbReference type="EMBL" id="CP041186">
    <property type="protein sequence ID" value="QDG53730.1"/>
    <property type="molecule type" value="Genomic_DNA"/>
</dbReference>
<evidence type="ECO:0000256" key="6">
    <source>
        <dbReference type="ARBA" id="ARBA00022833"/>
    </source>
</evidence>
<evidence type="ECO:0000256" key="8">
    <source>
        <dbReference type="SAM" id="Phobius"/>
    </source>
</evidence>
<feature type="domain" description="LysM" evidence="9">
    <location>
        <begin position="111"/>
        <end position="155"/>
    </location>
</feature>
<dbReference type="InterPro" id="IPR005073">
    <property type="entry name" value="Peptidase_M74"/>
</dbReference>
<accession>A0A5B8YBD9</accession>
<evidence type="ECO:0000313" key="11">
    <source>
        <dbReference type="Proteomes" id="UP000315995"/>
    </source>
</evidence>
<keyword evidence="6" id="KW-0862">Zinc</keyword>
<keyword evidence="4" id="KW-0574">Periplasm</keyword>
<organism evidence="10 11">
    <name type="scientific">Persicimonas caeni</name>
    <dbReference type="NCBI Taxonomy" id="2292766"/>
    <lineage>
        <taxon>Bacteria</taxon>
        <taxon>Deltaproteobacteria</taxon>
        <taxon>Bradymonadales</taxon>
        <taxon>Bradymonadaceae</taxon>
        <taxon>Persicimonas</taxon>
    </lineage>
</organism>
<dbReference type="GO" id="GO:0004252">
    <property type="term" value="F:serine-type endopeptidase activity"/>
    <property type="evidence" value="ECO:0007669"/>
    <property type="project" value="InterPro"/>
</dbReference>
<dbReference type="Pfam" id="PF01476">
    <property type="entry name" value="LysM"/>
    <property type="match status" value="1"/>
</dbReference>
<keyword evidence="11" id="KW-1185">Reference proteome</keyword>
<accession>A0A4Y6PZQ8</accession>
<dbReference type="SUPFAM" id="SSF54106">
    <property type="entry name" value="LysM domain"/>
    <property type="match status" value="1"/>
</dbReference>
<evidence type="ECO:0000256" key="7">
    <source>
        <dbReference type="ARBA" id="ARBA00023049"/>
    </source>
</evidence>
<sequence length="356" mass="41291">MLARIVREYTGVVARAVSLVAIVLMWTVFGTGAEVSQVEAQQGPSGSIAGSLRLAASGFGPVPTNTILPPDTLERIAKRIRQERWSLPPDAKEWPFEAGTPVVKTTRVDELWHTVEPGQTLRRLRLMYKVSNYQLRKLNPDINLRDLDAGQRILVWKRNPEKIAKSYGAAHWGRLYNAEPLPDDEKYVILYPHRTFGTYYTVSEVKRVLDNYYEKYPDAHKLMVGDISFRRGRSMHPHKSHRSGRDIDISYPRHEPPPNYRRFHYVRRSNLDVKKTLSLMKDLLDGGYVEYVFMDRWFQKLLREEALAQGATQEWVEKVFQYPDYSGGTAIIRHSPGHRNHFHVRFTCQPTDRRCE</sequence>
<keyword evidence="8" id="KW-0812">Transmembrane</keyword>
<dbReference type="InterPro" id="IPR036779">
    <property type="entry name" value="LysM_dom_sf"/>
</dbReference>
<evidence type="ECO:0000259" key="9">
    <source>
        <dbReference type="PROSITE" id="PS51782"/>
    </source>
</evidence>
<dbReference type="SUPFAM" id="SSF55166">
    <property type="entry name" value="Hedgehog/DD-peptidase"/>
    <property type="match status" value="1"/>
</dbReference>
<dbReference type="Gene3D" id="3.10.350.10">
    <property type="entry name" value="LysM domain"/>
    <property type="match status" value="1"/>
</dbReference>
<dbReference type="Proteomes" id="UP000315995">
    <property type="component" value="Chromosome"/>
</dbReference>
<evidence type="ECO:0000256" key="1">
    <source>
        <dbReference type="ARBA" id="ARBA00022670"/>
    </source>
</evidence>
<proteinExistence type="predicted"/>
<keyword evidence="7" id="KW-0482">Metalloprotease</keyword>
<reference evidence="10 11" key="1">
    <citation type="submission" date="2019-06" db="EMBL/GenBank/DDBJ databases">
        <title>Persicimonas caeni gen. nov., sp. nov., a predatory bacterium isolated from solar saltern.</title>
        <authorList>
            <person name="Wang S."/>
        </authorList>
    </citation>
    <scope>NUCLEOTIDE SEQUENCE [LARGE SCALE GENOMIC DNA]</scope>
    <source>
        <strain evidence="10 11">YN101</strain>
    </source>
</reference>
<feature type="transmembrane region" description="Helical" evidence="8">
    <location>
        <begin position="12"/>
        <end position="29"/>
    </location>
</feature>
<dbReference type="Pfam" id="PF03411">
    <property type="entry name" value="Peptidase_M74"/>
    <property type="match status" value="1"/>
</dbReference>
<dbReference type="GO" id="GO:0008237">
    <property type="term" value="F:metallopeptidase activity"/>
    <property type="evidence" value="ECO:0007669"/>
    <property type="project" value="UniProtKB-KW"/>
</dbReference>
<evidence type="ECO:0000256" key="5">
    <source>
        <dbReference type="ARBA" id="ARBA00022801"/>
    </source>
</evidence>
<dbReference type="GO" id="GO:0030288">
    <property type="term" value="C:outer membrane-bounded periplasmic space"/>
    <property type="evidence" value="ECO:0007669"/>
    <property type="project" value="InterPro"/>
</dbReference>
<dbReference type="PROSITE" id="PS51782">
    <property type="entry name" value="LYSM"/>
    <property type="match status" value="1"/>
</dbReference>
<name>A0A4Y6PZQ8_PERCE</name>
<keyword evidence="8" id="KW-0472">Membrane</keyword>
<keyword evidence="2" id="KW-0479">Metal-binding</keyword>
<evidence type="ECO:0000313" key="10">
    <source>
        <dbReference type="EMBL" id="QDG53730.1"/>
    </source>
</evidence>
<evidence type="ECO:0000256" key="2">
    <source>
        <dbReference type="ARBA" id="ARBA00022723"/>
    </source>
</evidence>
<dbReference type="AlphaFoldDB" id="A0A4Y6PZQ8"/>
<gene>
    <name evidence="10" type="ORF">FIV42_24195</name>
</gene>
<keyword evidence="5" id="KW-0378">Hydrolase</keyword>
<protein>
    <submittedName>
        <fullName evidence="10">LysM peptidoglycan-binding domain-containing protein</fullName>
    </submittedName>
</protein>
<evidence type="ECO:0000256" key="3">
    <source>
        <dbReference type="ARBA" id="ARBA00022729"/>
    </source>
</evidence>
<keyword evidence="3" id="KW-0732">Signal</keyword>
<keyword evidence="8" id="KW-1133">Transmembrane helix</keyword>
<evidence type="ECO:0000256" key="4">
    <source>
        <dbReference type="ARBA" id="ARBA00022764"/>
    </source>
</evidence>
<dbReference type="InterPro" id="IPR009045">
    <property type="entry name" value="Zn_M74/Hedgehog-like"/>
</dbReference>
<dbReference type="CDD" id="cd00118">
    <property type="entry name" value="LysM"/>
    <property type="match status" value="1"/>
</dbReference>
<keyword evidence="1" id="KW-0645">Protease</keyword>
<dbReference type="OrthoDB" id="1467367at2"/>
<dbReference type="GO" id="GO:0046872">
    <property type="term" value="F:metal ion binding"/>
    <property type="evidence" value="ECO:0007669"/>
    <property type="project" value="UniProtKB-KW"/>
</dbReference>
<dbReference type="Gene3D" id="3.30.1380.10">
    <property type="match status" value="1"/>
</dbReference>
<dbReference type="SMART" id="SM00257">
    <property type="entry name" value="LysM"/>
    <property type="match status" value="1"/>
</dbReference>
<dbReference type="InterPro" id="IPR018392">
    <property type="entry name" value="LysM"/>
</dbReference>